<organism evidence="4 5">
    <name type="scientific">Coniella lustricola</name>
    <dbReference type="NCBI Taxonomy" id="2025994"/>
    <lineage>
        <taxon>Eukaryota</taxon>
        <taxon>Fungi</taxon>
        <taxon>Dikarya</taxon>
        <taxon>Ascomycota</taxon>
        <taxon>Pezizomycotina</taxon>
        <taxon>Sordariomycetes</taxon>
        <taxon>Sordariomycetidae</taxon>
        <taxon>Diaporthales</taxon>
        <taxon>Schizoparmaceae</taxon>
        <taxon>Coniella</taxon>
    </lineage>
</organism>
<reference evidence="4 5" key="1">
    <citation type="journal article" date="2018" name="Mycol. Prog.">
        <title>Coniella lustricola, a new species from submerged detritus.</title>
        <authorList>
            <person name="Raudabaugh D.B."/>
            <person name="Iturriaga T."/>
            <person name="Carver A."/>
            <person name="Mondo S."/>
            <person name="Pangilinan J."/>
            <person name="Lipzen A."/>
            <person name="He G."/>
            <person name="Amirebrahimi M."/>
            <person name="Grigoriev I.V."/>
            <person name="Miller A.N."/>
        </authorList>
    </citation>
    <scope>NUCLEOTIDE SEQUENCE [LARGE SCALE GENOMIC DNA]</scope>
    <source>
        <strain evidence="4 5">B22-T-1</strain>
    </source>
</reference>
<dbReference type="PROSITE" id="PS51278">
    <property type="entry name" value="GATASE_TYPE_2"/>
    <property type="match status" value="1"/>
</dbReference>
<dbReference type="GO" id="GO:0008242">
    <property type="term" value="F:omega peptidase activity"/>
    <property type="evidence" value="ECO:0007669"/>
    <property type="project" value="TreeGrafter"/>
</dbReference>
<name>A0A2T3A1L6_9PEZI</name>
<evidence type="ECO:0000313" key="5">
    <source>
        <dbReference type="Proteomes" id="UP000241462"/>
    </source>
</evidence>
<dbReference type="Proteomes" id="UP000241462">
    <property type="component" value="Unassembled WGS sequence"/>
</dbReference>
<dbReference type="GO" id="GO:0005737">
    <property type="term" value="C:cytoplasm"/>
    <property type="evidence" value="ECO:0007669"/>
    <property type="project" value="TreeGrafter"/>
</dbReference>
<dbReference type="InterPro" id="IPR029055">
    <property type="entry name" value="Ntn_hydrolases_N"/>
</dbReference>
<evidence type="ECO:0000256" key="2">
    <source>
        <dbReference type="SAM" id="MobiDB-lite"/>
    </source>
</evidence>
<dbReference type="PANTHER" id="PTHR43187">
    <property type="entry name" value="GLUTAMINE AMIDOTRANSFERASE DUG3-RELATED"/>
    <property type="match status" value="1"/>
</dbReference>
<dbReference type="FunFam" id="3.60.20.10:FF:000045">
    <property type="entry name" value="Glutamine amidotransferase DUG3"/>
    <property type="match status" value="1"/>
</dbReference>
<dbReference type="InterPro" id="IPR026869">
    <property type="entry name" value="EgtC-like"/>
</dbReference>
<proteinExistence type="predicted"/>
<dbReference type="InParanoid" id="A0A2T3A1L6"/>
<keyword evidence="1" id="KW-0315">Glutamine amidotransferase</keyword>
<evidence type="ECO:0000259" key="3">
    <source>
        <dbReference type="PROSITE" id="PS51278"/>
    </source>
</evidence>
<dbReference type="GO" id="GO:0006751">
    <property type="term" value="P:glutathione catabolic process"/>
    <property type="evidence" value="ECO:0007669"/>
    <property type="project" value="TreeGrafter"/>
</dbReference>
<dbReference type="OrthoDB" id="14446at2759"/>
<dbReference type="EMBL" id="KZ678508">
    <property type="protein sequence ID" value="PSR81226.1"/>
    <property type="molecule type" value="Genomic_DNA"/>
</dbReference>
<accession>A0A2T3A1L6</accession>
<dbReference type="Gene3D" id="3.60.20.10">
    <property type="entry name" value="Glutamine Phosphoribosylpyrophosphate, subunit 1, domain 1"/>
    <property type="match status" value="1"/>
</dbReference>
<dbReference type="AlphaFoldDB" id="A0A2T3A1L6"/>
<evidence type="ECO:0000256" key="1">
    <source>
        <dbReference type="ARBA" id="ARBA00022962"/>
    </source>
</evidence>
<dbReference type="Pfam" id="PF13230">
    <property type="entry name" value="GATase_4"/>
    <property type="match status" value="1"/>
</dbReference>
<dbReference type="PANTHER" id="PTHR43187:SF1">
    <property type="entry name" value="GLUTAMINE AMIDOTRANSFERASE DUG3-RELATED"/>
    <property type="match status" value="1"/>
</dbReference>
<dbReference type="SUPFAM" id="SSF56235">
    <property type="entry name" value="N-terminal nucleophile aminohydrolases (Ntn hydrolases)"/>
    <property type="match status" value="1"/>
</dbReference>
<dbReference type="GO" id="GO:0061672">
    <property type="term" value="C:glutathione hydrolase complex"/>
    <property type="evidence" value="ECO:0007669"/>
    <property type="project" value="TreeGrafter"/>
</dbReference>
<dbReference type="STRING" id="2025994.A0A2T3A1L6"/>
<dbReference type="InterPro" id="IPR017932">
    <property type="entry name" value="GATase_2_dom"/>
</dbReference>
<gene>
    <name evidence="4" type="ORF">BD289DRAFT_413404</name>
</gene>
<dbReference type="InterPro" id="IPR052373">
    <property type="entry name" value="Gamma-glu_amide_hydrolase"/>
</dbReference>
<evidence type="ECO:0000313" key="4">
    <source>
        <dbReference type="EMBL" id="PSR81226.1"/>
    </source>
</evidence>
<dbReference type="FunCoup" id="A0A2T3A1L6">
    <property type="interactions" value="8"/>
</dbReference>
<protein>
    <submittedName>
        <fullName evidence="4">Nucleophile aminohydrolase</fullName>
    </submittedName>
</protein>
<feature type="domain" description="Glutamine amidotransferase type-2" evidence="3">
    <location>
        <begin position="2"/>
        <end position="309"/>
    </location>
</feature>
<keyword evidence="5" id="KW-1185">Reference proteome</keyword>
<keyword evidence="4" id="KW-0378">Hydrolase</keyword>
<dbReference type="CDD" id="cd01908">
    <property type="entry name" value="YafJ"/>
    <property type="match status" value="1"/>
</dbReference>
<feature type="region of interest" description="Disordered" evidence="2">
    <location>
        <begin position="418"/>
        <end position="470"/>
    </location>
</feature>
<sequence length="485" mass="54054">MCRFLVYKGSDEILLANLVLDPVHSILKQSFDSRLRLDRRRGVNNADGFGIGYYTPRLRASPFFYTSVFPAWNDENLERLAYHNASPLIFAHVRATTEGSTSQANCHPFVHGSLMWMHNGGLGGWKQIKRRLAERLADKWYLGVKGGTDSEWAFALFLDTLERMGVNPSCEPADGFDAVILKKAMLKTIEIINELTDQIPESVVYNENVDTKSLMNFCVSDGHSIVCTRYINSSTDEAASLYYSTGTQWENRHNPEDNDNYQMERRDRGADVVLIASEPLTFQRENWINVPTNTILTIHDQSAFVEDIKDRFYHSDPWHRRSAGYVHSKGLVANEKTATPSALLSPAVVLTDSNQDLEDKRAHLGPTIPFSLMRSVTPQIQRTTSSEMTGSPAAVPRTRATVSGGSILGNADVRSVRIASDPRSAPPSNLPPQGNIKKKRMSLGDMPHMQGQSIAETDPPTPLSPIERAAYGDPAKIARFFPELS</sequence>